<evidence type="ECO:0008006" key="3">
    <source>
        <dbReference type="Google" id="ProtNLM"/>
    </source>
</evidence>
<organism evidence="1 2">
    <name type="scientific">Thermococcus cleftensis (strain DSM 27260 / KACC 17922 / CL1)</name>
    <dbReference type="NCBI Taxonomy" id="163003"/>
    <lineage>
        <taxon>Archaea</taxon>
        <taxon>Methanobacteriati</taxon>
        <taxon>Methanobacteriota</taxon>
        <taxon>Thermococci</taxon>
        <taxon>Thermococcales</taxon>
        <taxon>Thermococcaceae</taxon>
        <taxon>Thermococcus</taxon>
    </lineage>
</organism>
<dbReference type="HOGENOM" id="CLU_403693_0_0_2"/>
<sequence>MRRIHALFVSLLLLASVLPAAAPAVVVTAPRPPLIIVGNPPAGHSVAPYTDYTVYFLVADDYGVTTGSGRIAAYYRINGGEWKEAYLKTTAENPVVASLRARFYGESQNFYVFYRRFTIPGLPPGSRVEFRVEATDVEGHTSYSPVYTYYVVNPQSPRVLVVDPSVDAVGFLPYLDSIEGQLNVSRDYYHYNLSDVEAVAGPLGRVKGDLFTVHRWELLAGEYNISVVSPSELRKALEDFEPQVVILSNLWLPEWGLSGEDMKALHDYLHLNGAGLIVTSGTLLDSTNPQHIGTPGNISVASMLRMEPLQLALAVRKALNVSDVPLMVMNVNTGYPLTLSRKGPFDGGRLEVNVSTTVGWQYYLPAQARGIADRSVELFIRENGRAVREMEEAVANLTGARFNFSMTFAMAGALANMEVVDGGVLVTYGGLSATLPLEGKLLERVRLLHALRKRYPVILARTDDYSAAILASDGDYRAVYSSLELEAGGETEFGILRDLVDWAMKPSPQMPEVVVLSNDIDWNIKGRLLASQLQALGFTVTRVTAEDIESRRDAKVVLILGGPDAYDGVGDYVRQVLSAGEQEAVRTGRRGVFAKTDVWSGGQVVIVLAGRDRWGTGEKIKAYMEGVDFGYAELLAGFAALI</sequence>
<dbReference type="STRING" id="163003.CL1_1307"/>
<dbReference type="RefSeq" id="WP_014789139.1">
    <property type="nucleotide sequence ID" value="NC_018015.1"/>
</dbReference>
<protein>
    <recommendedName>
        <fullName evidence="3">S-layer protein C-terminal domain-containing protein</fullName>
    </recommendedName>
</protein>
<dbReference type="AlphaFoldDB" id="I3ZUX2"/>
<name>I3ZUX2_THECF</name>
<keyword evidence="2" id="KW-1185">Reference proteome</keyword>
<gene>
    <name evidence="1" type="ORF">CL1_1307</name>
</gene>
<evidence type="ECO:0000313" key="1">
    <source>
        <dbReference type="EMBL" id="AFL95506.1"/>
    </source>
</evidence>
<dbReference type="EMBL" id="CP003651">
    <property type="protein sequence ID" value="AFL95506.1"/>
    <property type="molecule type" value="Genomic_DNA"/>
</dbReference>
<dbReference type="GeneID" id="13037700"/>
<dbReference type="Proteomes" id="UP000006064">
    <property type="component" value="Chromosome"/>
</dbReference>
<reference evidence="1 2" key="1">
    <citation type="journal article" date="2012" name="J. Bacteriol.">
        <title>Complete Genome Sequence of the Hyperthermophilic Archaeon Thermococcus sp. Strain CL1, Isolated from a Paralvinella sp. Polychaete Worm Collected from a Hydrothermal Vent.</title>
        <authorList>
            <person name="Jung J.H."/>
            <person name="Holden J.F."/>
            <person name="Seo D.H."/>
            <person name="Park K.H."/>
            <person name="Shin H."/>
            <person name="Ryu S."/>
            <person name="Lee J.H."/>
            <person name="Park C.S."/>
        </authorList>
    </citation>
    <scope>NUCLEOTIDE SEQUENCE [LARGE SCALE GENOMIC DNA]</scope>
    <source>
        <strain evidence="2">DSM 27260 / KACC 17922 / CL1</strain>
    </source>
</reference>
<accession>I3ZUX2</accession>
<evidence type="ECO:0000313" key="2">
    <source>
        <dbReference type="Proteomes" id="UP000006064"/>
    </source>
</evidence>
<proteinExistence type="predicted"/>
<dbReference type="KEGG" id="thm:CL1_1307"/>